<organism evidence="3">
    <name type="scientific">Mycobacterium sp. (strain MCS)</name>
    <dbReference type="NCBI Taxonomy" id="164756"/>
    <lineage>
        <taxon>Bacteria</taxon>
        <taxon>Bacillati</taxon>
        <taxon>Actinomycetota</taxon>
        <taxon>Actinomycetes</taxon>
        <taxon>Mycobacteriales</taxon>
        <taxon>Mycobacteriaceae</taxon>
        <taxon>Mycobacterium</taxon>
    </lineage>
</organism>
<evidence type="ECO:0000256" key="1">
    <source>
        <dbReference type="ARBA" id="ARBA00023236"/>
    </source>
</evidence>
<evidence type="ECO:0000259" key="2">
    <source>
        <dbReference type="Pfam" id="PF13166"/>
    </source>
</evidence>
<gene>
    <name evidence="3" type="ordered locus">Mmcs_2596</name>
</gene>
<dbReference type="PANTHER" id="PTHR32182:SF22">
    <property type="entry name" value="ATP-DEPENDENT ENDONUCLEASE, OLD FAMILY-RELATED"/>
    <property type="match status" value="1"/>
</dbReference>
<dbReference type="Gene3D" id="3.40.50.300">
    <property type="entry name" value="P-loop containing nucleotide triphosphate hydrolases"/>
    <property type="match status" value="1"/>
</dbReference>
<dbReference type="EMBL" id="CP000384">
    <property type="protein sequence ID" value="ABG08704.1"/>
    <property type="molecule type" value="Genomic_DNA"/>
</dbReference>
<dbReference type="GO" id="GO:0006302">
    <property type="term" value="P:double-strand break repair"/>
    <property type="evidence" value="ECO:0007669"/>
    <property type="project" value="TreeGrafter"/>
</dbReference>
<dbReference type="InterPro" id="IPR027417">
    <property type="entry name" value="P-loop_NTPase"/>
</dbReference>
<dbReference type="GO" id="GO:0000731">
    <property type="term" value="P:DNA synthesis involved in DNA repair"/>
    <property type="evidence" value="ECO:0007669"/>
    <property type="project" value="TreeGrafter"/>
</dbReference>
<reference evidence="3" key="1">
    <citation type="submission" date="2006-06" db="EMBL/GenBank/DDBJ databases">
        <title>Complete sequence of chromosome of Mycobacterium sp. MCS.</title>
        <authorList>
            <consortium name="US DOE Joint Genome Institute"/>
            <person name="Copeland A."/>
            <person name="Lucas S."/>
            <person name="Lapidus A."/>
            <person name="Barry K."/>
            <person name="Detter J.C."/>
            <person name="Glavina del Rio T."/>
            <person name="Hammon N."/>
            <person name="Israni S."/>
            <person name="Dalin E."/>
            <person name="Tice H."/>
            <person name="Pitluck S."/>
            <person name="Martinez M."/>
            <person name="Schmutz J."/>
            <person name="Larimer F."/>
            <person name="Land M."/>
            <person name="Hauser L."/>
            <person name="Kyrpides N."/>
            <person name="Kim E."/>
            <person name="Miller C.D."/>
            <person name="Hughes J.E."/>
            <person name="Anderson A.J."/>
            <person name="Sims R.C."/>
            <person name="Richardson P."/>
        </authorList>
    </citation>
    <scope>NUCLEOTIDE SEQUENCE [LARGE SCALE GENOMIC DNA]</scope>
    <source>
        <strain evidence="3">MCS</strain>
    </source>
</reference>
<dbReference type="PANTHER" id="PTHR32182">
    <property type="entry name" value="DNA REPLICATION AND REPAIR PROTEIN RECF"/>
    <property type="match status" value="1"/>
</dbReference>
<keyword evidence="1" id="KW-0742">SOS response</keyword>
<name>A0A5Q5BKA5_MYCSS</name>
<protein>
    <recommendedName>
        <fullName evidence="2">Protein CR006 P-loop domain-containing protein</fullName>
    </recommendedName>
</protein>
<feature type="domain" description="Protein CR006 P-loop" evidence="2">
    <location>
        <begin position="650"/>
        <end position="754"/>
    </location>
</feature>
<dbReference type="KEGG" id="mmc:Mmcs_2596"/>
<dbReference type="Pfam" id="PF13166">
    <property type="entry name" value="AAA_13"/>
    <property type="match status" value="1"/>
</dbReference>
<keyword evidence="1" id="KW-0227">DNA damage</keyword>
<accession>A0A5Q5BKA5</accession>
<dbReference type="InterPro" id="IPR026866">
    <property type="entry name" value="CR006_AAA"/>
</dbReference>
<dbReference type="AlphaFoldDB" id="A0A5Q5BKA5"/>
<dbReference type="GO" id="GO:0009432">
    <property type="term" value="P:SOS response"/>
    <property type="evidence" value="ECO:0007669"/>
    <property type="project" value="UniProtKB-KW"/>
</dbReference>
<proteinExistence type="predicted"/>
<sequence>MGPCPLARCARPTKVDGKLLGQSRPRTRWRWRAIVTDLAAPQRVDPRNLLSEWANASDEWVRFIVRHVLQGGGPLGNEEEADAYALFRQEKAFDTRELAEELPLATFESEDEAIEPLTLTSLSGVTGVNALVEGGLIEPHEGLTILFGENGTGKTGYSRIFKALAASRTADEILGNIEETSPQTKSAVVSYTLGSESKTFTWTGQHGVAPFTRISIFDSPCVSFHVDVDLEYVYVPTVLALFNHVIAGIKAVQAQLEQSVRDLRSGSTSILSRFPRGATVYPLIETLGAATDLEQLRAAADTDPDVDTRIAGLRRTVAALEADTIGAQIKLQQRVELILTQACTAANVVATFDVDAYNRELATLAGLESDYRTFRTTLFEAADLPAEPDDTWSAFIEAGETYQAHLVGLEAHDPARCLYCRQPLGDDARALVSKYSEFLEDKITVEIGASKSRLDSLIEPVISTQAGDAYTFASEYADTDEKPSFHAELDRVLATTRKLTEQCRSAAIIEPSLTAPASEDSGLLTAALTGVTQTLTELRKQAASRAETLTEKKKELVELEASAELTKSWTQIEALVRDAKQADRLTLLAKPMPGLLRAVTGLAKTASDQMINESFDALFNEECIALRAPALRVEFVGRQGRAQRRKVLNGKHKPSTVLSEGEQKVLAMADFLAEARLAGITAPVIFDDPVSSLDHRRINEVAQRIAALAETTQVIVFTHDIFFATTLLTLMEETKRCSYFQVTDEDGKGQITRATGPRWDSLNNLKRNINETIQAAKSQQGDARAALIRTGYDWIRAWCEVFTETELLQGVTQRYQPNVRMTNLPKIKSVALPVAIETVNRIFEEACRYIDGHSQPLPSLGVGPTLAGLEAHWLELTQARSAYNAAE</sequence>
<evidence type="ECO:0000313" key="3">
    <source>
        <dbReference type="EMBL" id="ABG08704.1"/>
    </source>
</evidence>
<dbReference type="SUPFAM" id="SSF52540">
    <property type="entry name" value="P-loop containing nucleoside triphosphate hydrolases"/>
    <property type="match status" value="1"/>
</dbReference>
<dbReference type="CDD" id="cd00267">
    <property type="entry name" value="ABC_ATPase"/>
    <property type="match status" value="1"/>
</dbReference>